<evidence type="ECO:0000313" key="1">
    <source>
        <dbReference type="EMBL" id="GIE98270.1"/>
    </source>
</evidence>
<dbReference type="EMBL" id="BOMV01000060">
    <property type="protein sequence ID" value="GIE98270.1"/>
    <property type="molecule type" value="Genomic_DNA"/>
</dbReference>
<keyword evidence="2" id="KW-1185">Reference proteome</keyword>
<gene>
    <name evidence="1" type="ORF">Ari01nite_57350</name>
</gene>
<name>A0A919MZG1_9ACTN</name>
<protein>
    <submittedName>
        <fullName evidence="1">Uncharacterized protein</fullName>
    </submittedName>
</protein>
<accession>A0A919MZG1</accession>
<comment type="caution">
    <text evidence="1">The sequence shown here is derived from an EMBL/GenBank/DDBJ whole genome shotgun (WGS) entry which is preliminary data.</text>
</comment>
<proteinExistence type="predicted"/>
<dbReference type="Proteomes" id="UP000636960">
    <property type="component" value="Unassembled WGS sequence"/>
</dbReference>
<evidence type="ECO:0000313" key="2">
    <source>
        <dbReference type="Proteomes" id="UP000636960"/>
    </source>
</evidence>
<dbReference type="AlphaFoldDB" id="A0A919MZG1"/>
<sequence length="186" mass="19618">MSDLGRTLLPMRPARPLALLLLLTLVLPAAGCSGGHGARAWATSVCTTLSPWRTEIGALTSRTQQQMSAATTPGQAKENLMRLFGGAHDASERARAGVVKAGVPDVDNGQQIAEGFTGSLAAMRDAYGRARSGIEGLATTPAKVFYEQVGQVVDQLNADYEASSLDTSKLNSEELQAAFDQVPECR</sequence>
<organism evidence="1 2">
    <name type="scientific">Paractinoplanes rishiriensis</name>
    <dbReference type="NCBI Taxonomy" id="1050105"/>
    <lineage>
        <taxon>Bacteria</taxon>
        <taxon>Bacillati</taxon>
        <taxon>Actinomycetota</taxon>
        <taxon>Actinomycetes</taxon>
        <taxon>Micromonosporales</taxon>
        <taxon>Micromonosporaceae</taxon>
        <taxon>Paractinoplanes</taxon>
    </lineage>
</organism>
<reference evidence="1" key="1">
    <citation type="submission" date="2021-01" db="EMBL/GenBank/DDBJ databases">
        <title>Whole genome shotgun sequence of Actinoplanes rishiriensis NBRC 108556.</title>
        <authorList>
            <person name="Komaki H."/>
            <person name="Tamura T."/>
        </authorList>
    </citation>
    <scope>NUCLEOTIDE SEQUENCE</scope>
    <source>
        <strain evidence="1">NBRC 108556</strain>
    </source>
</reference>